<protein>
    <submittedName>
        <fullName evidence="2">Uncharacterized protein</fullName>
    </submittedName>
</protein>
<organism evidence="2 3">
    <name type="scientific">Ameca splendens</name>
    <dbReference type="NCBI Taxonomy" id="208324"/>
    <lineage>
        <taxon>Eukaryota</taxon>
        <taxon>Metazoa</taxon>
        <taxon>Chordata</taxon>
        <taxon>Craniata</taxon>
        <taxon>Vertebrata</taxon>
        <taxon>Euteleostomi</taxon>
        <taxon>Actinopterygii</taxon>
        <taxon>Neopterygii</taxon>
        <taxon>Teleostei</taxon>
        <taxon>Neoteleostei</taxon>
        <taxon>Acanthomorphata</taxon>
        <taxon>Ovalentaria</taxon>
        <taxon>Atherinomorphae</taxon>
        <taxon>Cyprinodontiformes</taxon>
        <taxon>Goodeidae</taxon>
        <taxon>Ameca</taxon>
    </lineage>
</organism>
<reference evidence="2 3" key="1">
    <citation type="submission" date="2021-06" db="EMBL/GenBank/DDBJ databases">
        <authorList>
            <person name="Palmer J.M."/>
        </authorList>
    </citation>
    <scope>NUCLEOTIDE SEQUENCE [LARGE SCALE GENOMIC DNA]</scope>
    <source>
        <strain evidence="2 3">AS_MEX2019</strain>
        <tissue evidence="2">Muscle</tissue>
    </source>
</reference>
<feature type="region of interest" description="Disordered" evidence="1">
    <location>
        <begin position="68"/>
        <end position="93"/>
    </location>
</feature>
<evidence type="ECO:0000313" key="2">
    <source>
        <dbReference type="EMBL" id="MEQ2280179.1"/>
    </source>
</evidence>
<name>A0ABV0XFF0_9TELE</name>
<evidence type="ECO:0000313" key="3">
    <source>
        <dbReference type="Proteomes" id="UP001469553"/>
    </source>
</evidence>
<evidence type="ECO:0000256" key="1">
    <source>
        <dbReference type="SAM" id="MobiDB-lite"/>
    </source>
</evidence>
<comment type="caution">
    <text evidence="2">The sequence shown here is derived from an EMBL/GenBank/DDBJ whole genome shotgun (WGS) entry which is preliminary data.</text>
</comment>
<accession>A0ABV0XFF0</accession>
<sequence length="103" mass="11329">MFCGRPDYSPAVVLTLACTNSSSINTHTHTHTLIRWALSSTNSASSYRCMTSPGNHSLRQTKCLCHQKKNGSSEGGGERQGKKMTEKRKRREECGCAVAVLRV</sequence>
<dbReference type="PROSITE" id="PS51257">
    <property type="entry name" value="PROKAR_LIPOPROTEIN"/>
    <property type="match status" value="1"/>
</dbReference>
<keyword evidence="3" id="KW-1185">Reference proteome</keyword>
<dbReference type="Proteomes" id="UP001469553">
    <property type="component" value="Unassembled WGS sequence"/>
</dbReference>
<proteinExistence type="predicted"/>
<gene>
    <name evidence="2" type="ORF">AMECASPLE_016958</name>
</gene>
<dbReference type="EMBL" id="JAHRIP010001253">
    <property type="protein sequence ID" value="MEQ2280179.1"/>
    <property type="molecule type" value="Genomic_DNA"/>
</dbReference>